<dbReference type="InterPro" id="IPR013867">
    <property type="entry name" value="Telomere_rpt-bd_fac_dimer_dom"/>
</dbReference>
<feature type="region of interest" description="Disordered" evidence="8">
    <location>
        <begin position="340"/>
        <end position="598"/>
    </location>
</feature>
<keyword evidence="5" id="KW-0539">Nucleus</keyword>
<protein>
    <submittedName>
        <fullName evidence="11">Telomeric repeat binding factor 2</fullName>
    </submittedName>
</protein>
<keyword evidence="7" id="KW-0175">Coiled coil</keyword>
<dbReference type="InterPro" id="IPR036507">
    <property type="entry name" value="Telomere_rpt-bd_fac_dimer_sf"/>
</dbReference>
<evidence type="ECO:0000259" key="9">
    <source>
        <dbReference type="PROSITE" id="PS50090"/>
    </source>
</evidence>
<feature type="compositionally biased region" description="Basic residues" evidence="8">
    <location>
        <begin position="463"/>
        <end position="476"/>
    </location>
</feature>
<evidence type="ECO:0000256" key="2">
    <source>
        <dbReference type="ARBA" id="ARBA00022454"/>
    </source>
</evidence>
<dbReference type="CTD" id="192316"/>
<dbReference type="PANTHER" id="PTHR46833">
    <property type="entry name" value="TELOMERIC REPEAT-BINDING FACTOR 2 TERF2"/>
    <property type="match status" value="1"/>
</dbReference>
<dbReference type="PANTHER" id="PTHR46833:SF1">
    <property type="entry name" value="TELOMERIC REPEAT-BINDING FACTOR 2"/>
    <property type="match status" value="1"/>
</dbReference>
<organism evidence="11 12">
    <name type="scientific">Oryzias melastigma</name>
    <name type="common">Marine medaka</name>
    <dbReference type="NCBI Taxonomy" id="30732"/>
    <lineage>
        <taxon>Eukaryota</taxon>
        <taxon>Metazoa</taxon>
        <taxon>Chordata</taxon>
        <taxon>Craniata</taxon>
        <taxon>Vertebrata</taxon>
        <taxon>Euteleostomi</taxon>
        <taxon>Actinopterygii</taxon>
        <taxon>Neopterygii</taxon>
        <taxon>Teleostei</taxon>
        <taxon>Neoteleostei</taxon>
        <taxon>Acanthomorphata</taxon>
        <taxon>Ovalentaria</taxon>
        <taxon>Atherinomorphae</taxon>
        <taxon>Beloniformes</taxon>
        <taxon>Adrianichthyidae</taxon>
        <taxon>Oryziinae</taxon>
        <taxon>Oryzias</taxon>
    </lineage>
</organism>
<dbReference type="Pfam" id="PF00249">
    <property type="entry name" value="Myb_DNA-binding"/>
    <property type="match status" value="1"/>
</dbReference>
<dbReference type="InterPro" id="IPR030657">
    <property type="entry name" value="TERF2"/>
</dbReference>
<dbReference type="GO" id="GO:0032208">
    <property type="term" value="P:negative regulation of telomere maintenance via recombination"/>
    <property type="evidence" value="ECO:0007669"/>
    <property type="project" value="TreeGrafter"/>
</dbReference>
<feature type="compositionally biased region" description="Basic and acidic residues" evidence="8">
    <location>
        <begin position="370"/>
        <end position="379"/>
    </location>
</feature>
<evidence type="ECO:0000256" key="4">
    <source>
        <dbReference type="ARBA" id="ARBA00023125"/>
    </source>
</evidence>
<dbReference type="GO" id="GO:0031627">
    <property type="term" value="P:telomeric loop formation"/>
    <property type="evidence" value="ECO:0007669"/>
    <property type="project" value="TreeGrafter"/>
</dbReference>
<evidence type="ECO:0000313" key="11">
    <source>
        <dbReference type="Ensembl" id="ENSOMEP00000028651.1"/>
    </source>
</evidence>
<dbReference type="GO" id="GO:1905839">
    <property type="term" value="P:negative regulation of telomeric D-loop disassembly"/>
    <property type="evidence" value="ECO:0007669"/>
    <property type="project" value="TreeGrafter"/>
</dbReference>
<dbReference type="GO" id="GO:0061820">
    <property type="term" value="P:telomeric D-loop disassembly"/>
    <property type="evidence" value="ECO:0007669"/>
    <property type="project" value="TreeGrafter"/>
</dbReference>
<evidence type="ECO:0000256" key="6">
    <source>
        <dbReference type="ARBA" id="ARBA00023306"/>
    </source>
</evidence>
<dbReference type="InterPro" id="IPR009057">
    <property type="entry name" value="Homeodomain-like_sf"/>
</dbReference>
<dbReference type="PROSITE" id="PS50090">
    <property type="entry name" value="MYB_LIKE"/>
    <property type="match status" value="1"/>
</dbReference>
<dbReference type="Pfam" id="PF08558">
    <property type="entry name" value="TRF"/>
    <property type="match status" value="1"/>
</dbReference>
<feature type="compositionally biased region" description="Low complexity" evidence="8">
    <location>
        <begin position="559"/>
        <end position="588"/>
    </location>
</feature>
<dbReference type="STRING" id="30732.ENSOMEP00000028651"/>
<feature type="compositionally biased region" description="Basic residues" evidence="8">
    <location>
        <begin position="394"/>
        <end position="403"/>
    </location>
</feature>
<comment type="subcellular location">
    <subcellularLocation>
        <location evidence="1">Chromosome</location>
        <location evidence="1">Telomere</location>
    </subcellularLocation>
</comment>
<dbReference type="CDD" id="cd11660">
    <property type="entry name" value="SANT_TRF"/>
    <property type="match status" value="1"/>
</dbReference>
<dbReference type="Gene3D" id="1.25.40.210">
    <property type="entry name" value="Telomere repeat-binding factor, dimerisation domain"/>
    <property type="match status" value="1"/>
</dbReference>
<dbReference type="GO" id="GO:0070198">
    <property type="term" value="P:protein localization to chromosome, telomeric region"/>
    <property type="evidence" value="ECO:0007669"/>
    <property type="project" value="TreeGrafter"/>
</dbReference>
<dbReference type="GO" id="GO:0098505">
    <property type="term" value="F:G-rich strand telomeric DNA binding"/>
    <property type="evidence" value="ECO:0007669"/>
    <property type="project" value="TreeGrafter"/>
</dbReference>
<dbReference type="GO" id="GO:0005654">
    <property type="term" value="C:nucleoplasm"/>
    <property type="evidence" value="ECO:0007669"/>
    <property type="project" value="UniProtKB-ARBA"/>
</dbReference>
<dbReference type="InterPro" id="IPR001005">
    <property type="entry name" value="SANT/Myb"/>
</dbReference>
<sequence>MAAKQCASSDIASVERVVNRWIVDYNLSLALELFKKQQFKDFNEVRDVLSAVMNRPVEATSDMPLKIRILQFLARINDGEKLDLGYDPDMPVSPLESALLILESMTEDFVIPQQDCEYAFHSLKVMIVATFIKNGKFDKATEMLNKHLMEPADRVRNILLGLISRKNKTSKNFCFQLFRQEMLAFVQRLCYFDVPFSFRAAQKLIAMRFEVEGSDGADENDEEEEIIPPLNPQRDPVPLKPCKPPIIQRSRLEAAYKALAEDEKTFVQLEQEVETEIQDVGDLHLELPSDSETEQNDLCQRKVCSPMEASPAEQPPQTNGGPQVQARLLSKQHYTVARLVTEPDSQFSSQYSTALEELETEAGTKNPPKTQDECREKEQQCPVSDDETVILTPKRPRRSKKTAGRAAARVVESSDSEDNLNKKEMREETPPSHPNQSNSRNSETSEQGASGLQDDYITPEKRPVKRRSTSSSRKKRNSETSEQGASGLQDDYITPEKRPVKQRSTSSSGKKRSSGTPKQNPSALQEDCITPVKRPEKQPSTAPSEKKSKTDHNITPEIVGETSVTESSLESPPTTSPQQSVPQMSSTPEQASSSTKWKSLYKTAKEGKVTWTSDEVDFLQKETRCNESFRSNSGLKRRWTEEETQMLKEGVKKFGEGNWCKIRSYYGFKERTNVNLKDRWRTMKNQKLV</sequence>
<feature type="compositionally biased region" description="Acidic residues" evidence="8">
    <location>
        <begin position="215"/>
        <end position="226"/>
    </location>
</feature>
<dbReference type="GO" id="GO:0003720">
    <property type="term" value="F:telomerase activity"/>
    <property type="evidence" value="ECO:0007669"/>
    <property type="project" value="TreeGrafter"/>
</dbReference>
<evidence type="ECO:0000259" key="10">
    <source>
        <dbReference type="PROSITE" id="PS51294"/>
    </source>
</evidence>
<reference evidence="11" key="1">
    <citation type="submission" date="2025-08" db="UniProtKB">
        <authorList>
            <consortium name="Ensembl"/>
        </authorList>
    </citation>
    <scope>IDENTIFICATION</scope>
</reference>
<evidence type="ECO:0000256" key="5">
    <source>
        <dbReference type="ARBA" id="ARBA00023242"/>
    </source>
</evidence>
<dbReference type="RefSeq" id="XP_024151117.1">
    <property type="nucleotide sequence ID" value="XM_024295349.2"/>
</dbReference>
<proteinExistence type="predicted"/>
<feature type="domain" description="Myb-like" evidence="9">
    <location>
        <begin position="636"/>
        <end position="684"/>
    </location>
</feature>
<dbReference type="GO" id="GO:0070187">
    <property type="term" value="C:shelterin complex"/>
    <property type="evidence" value="ECO:0007669"/>
    <property type="project" value="TreeGrafter"/>
</dbReference>
<evidence type="ECO:0000313" key="12">
    <source>
        <dbReference type="Proteomes" id="UP000261560"/>
    </source>
</evidence>
<keyword evidence="6" id="KW-0131">Cell cycle</keyword>
<feature type="compositionally biased region" description="Basic and acidic residues" evidence="8">
    <location>
        <begin position="544"/>
        <end position="554"/>
    </location>
</feature>
<dbReference type="PaxDb" id="30732-ENSOMEP00000028651"/>
<evidence type="ECO:0000256" key="8">
    <source>
        <dbReference type="SAM" id="MobiDB-lite"/>
    </source>
</evidence>
<keyword evidence="12" id="KW-1185">Reference proteome</keyword>
<keyword evidence="2" id="KW-0158">Chromosome</keyword>
<dbReference type="InterPro" id="IPR017930">
    <property type="entry name" value="Myb_dom"/>
</dbReference>
<reference evidence="11" key="2">
    <citation type="submission" date="2025-09" db="UniProtKB">
        <authorList>
            <consortium name="Ensembl"/>
        </authorList>
    </citation>
    <scope>IDENTIFICATION</scope>
</reference>
<evidence type="ECO:0000256" key="3">
    <source>
        <dbReference type="ARBA" id="ARBA00022895"/>
    </source>
</evidence>
<dbReference type="GO" id="GO:0032210">
    <property type="term" value="P:regulation of telomere maintenance via telomerase"/>
    <property type="evidence" value="ECO:0007669"/>
    <property type="project" value="TreeGrafter"/>
</dbReference>
<evidence type="ECO:0000256" key="1">
    <source>
        <dbReference type="ARBA" id="ARBA00004574"/>
    </source>
</evidence>
<feature type="region of interest" description="Disordered" evidence="8">
    <location>
        <begin position="215"/>
        <end position="240"/>
    </location>
</feature>
<dbReference type="GO" id="GO:0031848">
    <property type="term" value="P:protection from non-homologous end joining at telomere"/>
    <property type="evidence" value="ECO:0007669"/>
    <property type="project" value="InterPro"/>
</dbReference>
<dbReference type="Gene3D" id="1.10.10.60">
    <property type="entry name" value="Homeodomain-like"/>
    <property type="match status" value="1"/>
</dbReference>
<feature type="compositionally biased region" description="Polar residues" evidence="8">
    <location>
        <begin position="434"/>
        <end position="450"/>
    </location>
</feature>
<dbReference type="GeneID" id="112160657"/>
<dbReference type="AlphaFoldDB" id="A0A3B3DFK0"/>
<feature type="compositionally biased region" description="Polar residues" evidence="8">
    <location>
        <begin position="343"/>
        <end position="352"/>
    </location>
</feature>
<feature type="compositionally biased region" description="Basic and acidic residues" evidence="8">
    <location>
        <begin position="419"/>
        <end position="430"/>
    </location>
</feature>
<dbReference type="Ensembl" id="ENSOMET00000031953.1">
    <property type="protein sequence ID" value="ENSOMEP00000028651.1"/>
    <property type="gene ID" value="ENSOMEG00000011844.1"/>
</dbReference>
<dbReference type="SUPFAM" id="SSF46689">
    <property type="entry name" value="Homeodomain-like"/>
    <property type="match status" value="1"/>
</dbReference>
<dbReference type="KEGG" id="oml:112160657"/>
<dbReference type="GeneTree" id="ENSGT00940000158316"/>
<dbReference type="Proteomes" id="UP000261560">
    <property type="component" value="Unplaced"/>
</dbReference>
<dbReference type="OrthoDB" id="608866at2759"/>
<evidence type="ECO:0000256" key="7">
    <source>
        <dbReference type="SAM" id="Coils"/>
    </source>
</evidence>
<keyword evidence="4" id="KW-0238">DNA-binding</keyword>
<feature type="coiled-coil region" evidence="7">
    <location>
        <begin position="252"/>
        <end position="279"/>
    </location>
</feature>
<dbReference type="SUPFAM" id="SSF63600">
    <property type="entry name" value="Telomeric repeat binding factor (TRF) dimerisation domain"/>
    <property type="match status" value="1"/>
</dbReference>
<dbReference type="PROSITE" id="PS51294">
    <property type="entry name" value="HTH_MYB"/>
    <property type="match status" value="1"/>
</dbReference>
<dbReference type="GO" id="GO:0042803">
    <property type="term" value="F:protein homodimerization activity"/>
    <property type="evidence" value="ECO:0007669"/>
    <property type="project" value="InterPro"/>
</dbReference>
<feature type="domain" description="HTH myb-type" evidence="10">
    <location>
        <begin position="636"/>
        <end position="688"/>
    </location>
</feature>
<keyword evidence="3" id="KW-0779">Telomere</keyword>
<name>A0A3B3DFK0_ORYME</name>
<accession>A0A3B3DFK0</accession>
<dbReference type="GO" id="GO:0003691">
    <property type="term" value="F:double-stranded telomeric DNA binding"/>
    <property type="evidence" value="ECO:0007669"/>
    <property type="project" value="TreeGrafter"/>
</dbReference>
<dbReference type="SMART" id="SM00717">
    <property type="entry name" value="SANT"/>
    <property type="match status" value="1"/>
</dbReference>